<feature type="region of interest" description="Disordered" evidence="1">
    <location>
        <begin position="49"/>
        <end position="82"/>
    </location>
</feature>
<reference evidence="3" key="1">
    <citation type="journal article" date="2019" name="Int. J. Syst. Evol. Microbiol.">
        <title>The Global Catalogue of Microorganisms (GCM) 10K type strain sequencing project: providing services to taxonomists for standard genome sequencing and annotation.</title>
        <authorList>
            <consortium name="The Broad Institute Genomics Platform"/>
            <consortium name="The Broad Institute Genome Sequencing Center for Infectious Disease"/>
            <person name="Wu L."/>
            <person name="Ma J."/>
        </authorList>
    </citation>
    <scope>NUCLEOTIDE SEQUENCE [LARGE SCALE GENOMIC DNA]</scope>
    <source>
        <strain evidence="3">JCM 3367</strain>
    </source>
</reference>
<organism evidence="2 3">
    <name type="scientific">Pilimelia columellifera subsp. columellifera</name>
    <dbReference type="NCBI Taxonomy" id="706583"/>
    <lineage>
        <taxon>Bacteria</taxon>
        <taxon>Bacillati</taxon>
        <taxon>Actinomycetota</taxon>
        <taxon>Actinomycetes</taxon>
        <taxon>Micromonosporales</taxon>
        <taxon>Micromonosporaceae</taxon>
        <taxon>Pilimelia</taxon>
    </lineage>
</organism>
<comment type="caution">
    <text evidence="2">The sequence shown here is derived from an EMBL/GenBank/DDBJ whole genome shotgun (WGS) entry which is preliminary data.</text>
</comment>
<name>A0ABP6B0B2_9ACTN</name>
<evidence type="ECO:0000313" key="3">
    <source>
        <dbReference type="Proteomes" id="UP001499978"/>
    </source>
</evidence>
<accession>A0ABP6B0B2</accession>
<dbReference type="EMBL" id="BAAARY010000021">
    <property type="protein sequence ID" value="GAA2530576.1"/>
    <property type="molecule type" value="Genomic_DNA"/>
</dbReference>
<evidence type="ECO:0000256" key="1">
    <source>
        <dbReference type="SAM" id="MobiDB-lite"/>
    </source>
</evidence>
<proteinExistence type="predicted"/>
<dbReference type="Proteomes" id="UP001499978">
    <property type="component" value="Unassembled WGS sequence"/>
</dbReference>
<keyword evidence="3" id="KW-1185">Reference proteome</keyword>
<protein>
    <submittedName>
        <fullName evidence="2">Uncharacterized protein</fullName>
    </submittedName>
</protein>
<evidence type="ECO:0000313" key="2">
    <source>
        <dbReference type="EMBL" id="GAA2530576.1"/>
    </source>
</evidence>
<sequence>MGDAGVELADEPAEGGLAAHRVEEGDLAGVFGHRSFLTEFLRAGRRLATGWAPPAPPEGSGGDGSRAPARRLGGRVSSLAHD</sequence>
<gene>
    <name evidence="2" type="ORF">GCM10010201_32530</name>
</gene>